<keyword evidence="3" id="KW-1185">Reference proteome</keyword>
<feature type="transmembrane region" description="Helical" evidence="1">
    <location>
        <begin position="101"/>
        <end position="130"/>
    </location>
</feature>
<organism evidence="2 3">
    <name type="scientific">Collybia nuda</name>
    <dbReference type="NCBI Taxonomy" id="64659"/>
    <lineage>
        <taxon>Eukaryota</taxon>
        <taxon>Fungi</taxon>
        <taxon>Dikarya</taxon>
        <taxon>Basidiomycota</taxon>
        <taxon>Agaricomycotina</taxon>
        <taxon>Agaricomycetes</taxon>
        <taxon>Agaricomycetidae</taxon>
        <taxon>Agaricales</taxon>
        <taxon>Tricholomatineae</taxon>
        <taxon>Clitocybaceae</taxon>
        <taxon>Collybia</taxon>
    </lineage>
</organism>
<reference evidence="2" key="1">
    <citation type="submission" date="2020-11" db="EMBL/GenBank/DDBJ databases">
        <authorList>
            <consortium name="DOE Joint Genome Institute"/>
            <person name="Ahrendt S."/>
            <person name="Riley R."/>
            <person name="Andreopoulos W."/>
            <person name="Labutti K."/>
            <person name="Pangilinan J."/>
            <person name="Ruiz-Duenas F.J."/>
            <person name="Barrasa J.M."/>
            <person name="Sanchez-Garcia M."/>
            <person name="Camarero S."/>
            <person name="Miyauchi S."/>
            <person name="Serrano A."/>
            <person name="Linde D."/>
            <person name="Babiker R."/>
            <person name="Drula E."/>
            <person name="Ayuso-Fernandez I."/>
            <person name="Pacheco R."/>
            <person name="Padilla G."/>
            <person name="Ferreira P."/>
            <person name="Barriuso J."/>
            <person name="Kellner H."/>
            <person name="Castanera R."/>
            <person name="Alfaro M."/>
            <person name="Ramirez L."/>
            <person name="Pisabarro A.G."/>
            <person name="Kuo A."/>
            <person name="Tritt A."/>
            <person name="Lipzen A."/>
            <person name="He G."/>
            <person name="Yan M."/>
            <person name="Ng V."/>
            <person name="Cullen D."/>
            <person name="Martin F."/>
            <person name="Rosso M.-N."/>
            <person name="Henrissat B."/>
            <person name="Hibbett D."/>
            <person name="Martinez A.T."/>
            <person name="Grigoriev I.V."/>
        </authorList>
    </citation>
    <scope>NUCLEOTIDE SEQUENCE</scope>
    <source>
        <strain evidence="2">CBS 247.69</strain>
    </source>
</reference>
<keyword evidence="1" id="KW-0472">Membrane</keyword>
<comment type="caution">
    <text evidence="2">The sequence shown here is derived from an EMBL/GenBank/DDBJ whole genome shotgun (WGS) entry which is preliminary data.</text>
</comment>
<dbReference type="Proteomes" id="UP000807353">
    <property type="component" value="Unassembled WGS sequence"/>
</dbReference>
<name>A0A9P6CDN0_9AGAR</name>
<keyword evidence="1" id="KW-0812">Transmembrane</keyword>
<sequence length="133" mass="14591">MAIWTEPSYWNLAEVVLRVAVSSGIGGLALFDTSNSHFRLTSSISFAVCSYSCVLSQHLSRRLRRHLSGAKAYTFPAMRHSVMLSLCLSHMDDDLGSKAHCLLVVFIILICILNLISVIPGCILAIVMHIDGD</sequence>
<dbReference type="AlphaFoldDB" id="A0A9P6CDN0"/>
<evidence type="ECO:0000256" key="1">
    <source>
        <dbReference type="SAM" id="Phobius"/>
    </source>
</evidence>
<evidence type="ECO:0000313" key="3">
    <source>
        <dbReference type="Proteomes" id="UP000807353"/>
    </source>
</evidence>
<evidence type="ECO:0000313" key="2">
    <source>
        <dbReference type="EMBL" id="KAF9461917.1"/>
    </source>
</evidence>
<dbReference type="EMBL" id="MU150277">
    <property type="protein sequence ID" value="KAF9461917.1"/>
    <property type="molecule type" value="Genomic_DNA"/>
</dbReference>
<gene>
    <name evidence="2" type="ORF">BDZ94DRAFT_1262502</name>
</gene>
<protein>
    <submittedName>
        <fullName evidence="2">Uncharacterized protein</fullName>
    </submittedName>
</protein>
<keyword evidence="1" id="KW-1133">Transmembrane helix</keyword>
<accession>A0A9P6CDN0</accession>
<proteinExistence type="predicted"/>